<evidence type="ECO:0000256" key="3">
    <source>
        <dbReference type="ARBA" id="ARBA00012071"/>
    </source>
</evidence>
<comment type="function">
    <text evidence="1 13">Transfers the gamma-phosphate of ATP to the 4'-position of a tetraacyldisaccharide 1-phosphate intermediate (termed DS-1-P) to form tetraacyldisaccharide 1,4'-bis-phosphate (lipid IVA).</text>
</comment>
<evidence type="ECO:0000256" key="13">
    <source>
        <dbReference type="HAMAP-Rule" id="MF_00409"/>
    </source>
</evidence>
<reference evidence="16" key="1">
    <citation type="journal article" date="2011" name="Stand. Genomic Sci.">
        <title>Genome sequence of the filamentous, gliding Thiothrix nivea neotype strain (JP2(T)).</title>
        <authorList>
            <person name="Lapidus A."/>
            <person name="Nolan M."/>
            <person name="Lucas S."/>
            <person name="Glavina Del Rio T."/>
            <person name="Tice H."/>
            <person name="Cheng J.F."/>
            <person name="Tapia R."/>
            <person name="Han C."/>
            <person name="Goodwin L."/>
            <person name="Pitluck S."/>
            <person name="Liolios K."/>
            <person name="Pagani I."/>
            <person name="Ivanova N."/>
            <person name="Huntemann M."/>
            <person name="Mavromatis K."/>
            <person name="Mikhailova N."/>
            <person name="Pati A."/>
            <person name="Chen A."/>
            <person name="Palaniappan K."/>
            <person name="Land M."/>
            <person name="Brambilla E.M."/>
            <person name="Rohde M."/>
            <person name="Abt B."/>
            <person name="Verbarg S."/>
            <person name="Goker M."/>
            <person name="Bristow J."/>
            <person name="Eisen J.A."/>
            <person name="Markowitz V."/>
            <person name="Hugenholtz P."/>
            <person name="Kyrpides N.C."/>
            <person name="Klenk H.P."/>
            <person name="Woyke T."/>
        </authorList>
    </citation>
    <scope>NUCLEOTIDE SEQUENCE [LARGE SCALE GENOMIC DNA]</scope>
    <source>
        <strain evidence="16">ATCC 35100 / DSM 5205 / JP2</strain>
    </source>
</reference>
<comment type="catalytic activity">
    <reaction evidence="13">
        <text>a lipid A disaccharide + ATP = a lipid IVA + ADP + H(+)</text>
        <dbReference type="Rhea" id="RHEA:67840"/>
        <dbReference type="ChEBI" id="CHEBI:15378"/>
        <dbReference type="ChEBI" id="CHEBI:30616"/>
        <dbReference type="ChEBI" id="CHEBI:176343"/>
        <dbReference type="ChEBI" id="CHEBI:176425"/>
        <dbReference type="ChEBI" id="CHEBI:456216"/>
        <dbReference type="EC" id="2.7.1.130"/>
    </reaction>
</comment>
<gene>
    <name evidence="13" type="primary">lpxK</name>
    <name evidence="15" type="ORF">Thini_3687</name>
</gene>
<keyword evidence="14" id="KW-0812">Transmembrane</keyword>
<dbReference type="HAMAP" id="MF_00409">
    <property type="entry name" value="LpxK"/>
    <property type="match status" value="1"/>
</dbReference>
<evidence type="ECO:0000256" key="8">
    <source>
        <dbReference type="ARBA" id="ARBA00022741"/>
    </source>
</evidence>
<keyword evidence="14" id="KW-1133">Transmembrane helix</keyword>
<keyword evidence="5 13" id="KW-0444">Lipid biosynthesis</keyword>
<dbReference type="Proteomes" id="UP000005317">
    <property type="component" value="Unassembled WGS sequence"/>
</dbReference>
<dbReference type="NCBIfam" id="TIGR00682">
    <property type="entry name" value="lpxK"/>
    <property type="match status" value="1"/>
</dbReference>
<evidence type="ECO:0000256" key="1">
    <source>
        <dbReference type="ARBA" id="ARBA00002274"/>
    </source>
</evidence>
<organism evidence="15 16">
    <name type="scientific">Thiothrix nivea (strain ATCC 35100 / DSM 5205 / JP2)</name>
    <dbReference type="NCBI Taxonomy" id="870187"/>
    <lineage>
        <taxon>Bacteria</taxon>
        <taxon>Pseudomonadati</taxon>
        <taxon>Pseudomonadota</taxon>
        <taxon>Gammaproteobacteria</taxon>
        <taxon>Thiotrichales</taxon>
        <taxon>Thiotrichaceae</taxon>
        <taxon>Thiothrix</taxon>
    </lineage>
</organism>
<evidence type="ECO:0000256" key="10">
    <source>
        <dbReference type="ARBA" id="ARBA00022840"/>
    </source>
</evidence>
<dbReference type="OrthoDB" id="9766423at2"/>
<feature type="transmembrane region" description="Helical" evidence="14">
    <location>
        <begin position="20"/>
        <end position="37"/>
    </location>
</feature>
<dbReference type="EC" id="2.7.1.130" evidence="3 13"/>
<feature type="binding site" evidence="13">
    <location>
        <begin position="60"/>
        <end position="67"/>
    </location>
    <ligand>
        <name>ATP</name>
        <dbReference type="ChEBI" id="CHEBI:30616"/>
    </ligand>
</feature>
<accession>A0A656HGP6</accession>
<sequence length="310" mass="34614">MRPALERWLLNVWYGDGWLGKYLLLPLTGVFCLLAAVRRWRHKRGQVTHAVPVIVVGNISVGGTGKTPLVIWLVERLREQGFRPGVVSRGYKSRPGEMGDEPLLIIQRTQVPLTVDKDRNQAISALLQQYACNIIIADDGLQHYRMGRDLEICVVDGERRFGNGFCLPAGPLREPVSRLNSCDFVVTNGENMHMCGDSLVNLVAATHKQLDELAGQTVHVITGIGNPQRFIHTLEQAGLRVLPHIYPDHHAFTGTELQFDDGFPVLMTEKDAVKCRQFAAQNVWYLPVEAVLDASIADALLKRLQGFRHG</sequence>
<dbReference type="PANTHER" id="PTHR42724:SF1">
    <property type="entry name" value="TETRAACYLDISACCHARIDE 4'-KINASE, MITOCHONDRIAL-RELATED"/>
    <property type="match status" value="1"/>
</dbReference>
<dbReference type="InterPro" id="IPR003758">
    <property type="entry name" value="LpxK"/>
</dbReference>
<dbReference type="Pfam" id="PF02606">
    <property type="entry name" value="LpxK"/>
    <property type="match status" value="1"/>
</dbReference>
<evidence type="ECO:0000256" key="2">
    <source>
        <dbReference type="ARBA" id="ARBA00004870"/>
    </source>
</evidence>
<dbReference type="PANTHER" id="PTHR42724">
    <property type="entry name" value="TETRAACYLDISACCHARIDE 4'-KINASE"/>
    <property type="match status" value="1"/>
</dbReference>
<comment type="pathway">
    <text evidence="2 13">Glycolipid biosynthesis; lipid IV(A) biosynthesis; lipid IV(A) from (3R)-3-hydroxytetradecanoyl-[acyl-carrier-protein] and UDP-N-acetyl-alpha-D-glucosamine: step 6/6.</text>
</comment>
<evidence type="ECO:0000256" key="4">
    <source>
        <dbReference type="ARBA" id="ARBA00016436"/>
    </source>
</evidence>
<dbReference type="AlphaFoldDB" id="A0A656HGP6"/>
<keyword evidence="8 13" id="KW-0547">Nucleotide-binding</keyword>
<keyword evidence="16" id="KW-1185">Reference proteome</keyword>
<evidence type="ECO:0000256" key="14">
    <source>
        <dbReference type="SAM" id="Phobius"/>
    </source>
</evidence>
<comment type="similarity">
    <text evidence="13">Belongs to the LpxK family.</text>
</comment>
<evidence type="ECO:0000256" key="12">
    <source>
        <dbReference type="ARBA" id="ARBA00029757"/>
    </source>
</evidence>
<dbReference type="EMBL" id="JH651384">
    <property type="protein sequence ID" value="EIJ36191.1"/>
    <property type="molecule type" value="Genomic_DNA"/>
</dbReference>
<name>A0A656HGP6_THINJ</name>
<protein>
    <recommendedName>
        <fullName evidence="4 13">Tetraacyldisaccharide 4'-kinase</fullName>
        <ecNumber evidence="3 13">2.7.1.130</ecNumber>
    </recommendedName>
    <alternativeName>
        <fullName evidence="12 13">Lipid A 4'-kinase</fullName>
    </alternativeName>
</protein>
<keyword evidence="10 13" id="KW-0067">ATP-binding</keyword>
<dbReference type="GO" id="GO:0009244">
    <property type="term" value="P:lipopolysaccharide core region biosynthetic process"/>
    <property type="evidence" value="ECO:0007669"/>
    <property type="project" value="TreeGrafter"/>
</dbReference>
<keyword evidence="9 13" id="KW-0418">Kinase</keyword>
<dbReference type="GO" id="GO:0009245">
    <property type="term" value="P:lipid A biosynthetic process"/>
    <property type="evidence" value="ECO:0007669"/>
    <property type="project" value="UniProtKB-UniRule"/>
</dbReference>
<evidence type="ECO:0000313" key="16">
    <source>
        <dbReference type="Proteomes" id="UP000005317"/>
    </source>
</evidence>
<dbReference type="GO" id="GO:0005886">
    <property type="term" value="C:plasma membrane"/>
    <property type="evidence" value="ECO:0007669"/>
    <property type="project" value="TreeGrafter"/>
</dbReference>
<keyword evidence="7 13" id="KW-0808">Transferase</keyword>
<dbReference type="InterPro" id="IPR027417">
    <property type="entry name" value="P-loop_NTPase"/>
</dbReference>
<evidence type="ECO:0000256" key="6">
    <source>
        <dbReference type="ARBA" id="ARBA00022556"/>
    </source>
</evidence>
<evidence type="ECO:0000256" key="9">
    <source>
        <dbReference type="ARBA" id="ARBA00022777"/>
    </source>
</evidence>
<dbReference type="GO" id="GO:0009029">
    <property type="term" value="F:lipid-A 4'-kinase activity"/>
    <property type="evidence" value="ECO:0007669"/>
    <property type="project" value="UniProtKB-UniRule"/>
</dbReference>
<evidence type="ECO:0000256" key="11">
    <source>
        <dbReference type="ARBA" id="ARBA00023098"/>
    </source>
</evidence>
<keyword evidence="14" id="KW-0472">Membrane</keyword>
<dbReference type="GO" id="GO:0005524">
    <property type="term" value="F:ATP binding"/>
    <property type="evidence" value="ECO:0007669"/>
    <property type="project" value="UniProtKB-UniRule"/>
</dbReference>
<dbReference type="UniPathway" id="UPA00359">
    <property type="reaction ID" value="UER00482"/>
</dbReference>
<evidence type="ECO:0000256" key="5">
    <source>
        <dbReference type="ARBA" id="ARBA00022516"/>
    </source>
</evidence>
<proteinExistence type="inferred from homology"/>
<evidence type="ECO:0000313" key="15">
    <source>
        <dbReference type="EMBL" id="EIJ36191.1"/>
    </source>
</evidence>
<dbReference type="SUPFAM" id="SSF52540">
    <property type="entry name" value="P-loop containing nucleoside triphosphate hydrolases"/>
    <property type="match status" value="1"/>
</dbReference>
<keyword evidence="6 13" id="KW-0441">Lipid A biosynthesis</keyword>
<dbReference type="RefSeq" id="WP_002710076.1">
    <property type="nucleotide sequence ID" value="NZ_JH651384.1"/>
</dbReference>
<evidence type="ECO:0000256" key="7">
    <source>
        <dbReference type="ARBA" id="ARBA00022679"/>
    </source>
</evidence>
<keyword evidence="11 13" id="KW-0443">Lipid metabolism</keyword>